<keyword evidence="5" id="KW-0777">Teichoic acid biosynthesis</keyword>
<dbReference type="PANTHER" id="PTHR37316">
    <property type="entry name" value="TEICHOIC ACID GLYCEROL-PHOSPHATE PRIMASE"/>
    <property type="match status" value="1"/>
</dbReference>
<evidence type="ECO:0000256" key="4">
    <source>
        <dbReference type="ARBA" id="ARBA00022679"/>
    </source>
</evidence>
<dbReference type="InterPro" id="IPR007554">
    <property type="entry name" value="Glycerophosphate_synth"/>
</dbReference>
<dbReference type="CDD" id="cd03811">
    <property type="entry name" value="GT4_GT28_WabH-like"/>
    <property type="match status" value="1"/>
</dbReference>
<dbReference type="InterPro" id="IPR051612">
    <property type="entry name" value="Teichoic_Acid_Biosynth"/>
</dbReference>
<dbReference type="SUPFAM" id="SSF53756">
    <property type="entry name" value="UDP-Glycosyltransferase/glycogen phosphorylase"/>
    <property type="match status" value="2"/>
</dbReference>
<evidence type="ECO:0000259" key="7">
    <source>
        <dbReference type="Pfam" id="PF00534"/>
    </source>
</evidence>
<evidence type="ECO:0000256" key="3">
    <source>
        <dbReference type="ARBA" id="ARBA00022475"/>
    </source>
</evidence>
<keyword evidence="9" id="KW-1185">Reference proteome</keyword>
<feature type="domain" description="Glycosyl transferase family 1" evidence="7">
    <location>
        <begin position="663"/>
        <end position="820"/>
    </location>
</feature>
<dbReference type="EMBL" id="NGJX01000005">
    <property type="protein sequence ID" value="RSU02179.1"/>
    <property type="molecule type" value="Genomic_DNA"/>
</dbReference>
<keyword evidence="4" id="KW-0808">Transferase</keyword>
<dbReference type="GO" id="GO:0005886">
    <property type="term" value="C:plasma membrane"/>
    <property type="evidence" value="ECO:0007669"/>
    <property type="project" value="UniProtKB-SubCell"/>
</dbReference>
<dbReference type="AlphaFoldDB" id="A0A369B1J6"/>
<evidence type="ECO:0000256" key="6">
    <source>
        <dbReference type="ARBA" id="ARBA00023136"/>
    </source>
</evidence>
<comment type="similarity">
    <text evidence="2">Belongs to the CDP-glycerol glycerophosphotransferase family.</text>
</comment>
<dbReference type="GO" id="GO:0019350">
    <property type="term" value="P:teichoic acid biosynthetic process"/>
    <property type="evidence" value="ECO:0007669"/>
    <property type="project" value="UniProtKB-KW"/>
</dbReference>
<reference evidence="8 9" key="1">
    <citation type="submission" date="2017-05" db="EMBL/GenBank/DDBJ databases">
        <title>Vagococcus spp. assemblies.</title>
        <authorList>
            <person name="Gulvik C.A."/>
        </authorList>
    </citation>
    <scope>NUCLEOTIDE SEQUENCE [LARGE SCALE GENOMIC DNA]</scope>
    <source>
        <strain evidence="8 9">NCFB 2497</strain>
    </source>
</reference>
<comment type="caution">
    <text evidence="8">The sequence shown here is derived from an EMBL/GenBank/DDBJ whole genome shotgun (WGS) entry which is preliminary data.</text>
</comment>
<sequence length="833" mass="96708">MSQKIKNILDFSTLVFSDEVTKATRDTSYYYRKVASNNLDKNAALFESYHAVSTTGNIYALFEELCKKKPNMKKYWVYTKTSPLLNEIKKNSNTILVEYESRQYFKILATAKYLFNDTSFMPYFIKQPSQVYINTWHGTPLKTLGLDIISHGQNDHKNIQRNLLATDYLMMPNKFTADKLLTSHHLNGIFPGKVFDTGNPRMDLNKKNSLEMKKKYGLDFKKKYILYAPTWKKGVDETTDEDVYELVKQLELLQNSVSDDTVILLKSHYFIYEKFVSFGLEDKVVPDWVDTNEYLTTIDALITDYSSIFFDFLPFEKPIYFYMEDLEYYQNTRGLYLDIEGLPGEVYYNIPDLSKGIASDYEIYLSIHKEKIKKYLDKFCYLDNGTASERIINIIFEENSIDTEELNFTSDKEILLFYGGGFYNNGITSSLINLSNSIDYEKYEVIILEYPNAASEVKTKNLARLNKNVKIIFKFGQVPHSFLDGISNKLLMRRGLGGRFVNEKRLKRYNTLDRYRTLGNLKPDYYIDFGGYNKAMNSFFALSNDSKKIVFLHNLMKAEYDKVVNNRFIHKWNLKVIFSLYNHFDKIVSVSESVNEQNKIEIKKVQPNLNTSKMYYCENTIDGEAILENVSHIRDINKIYTMPDKILVDKTDEDKIETFSYVPKLNQEDINFVTVARLSPEKNHSNTIIAFAEIVKKYPQAKLHLIGSGPEKRNLNKLVLEKSLSDSVFFYNHLNNPFYFVKQCDCFVLFSNYEGQGLSIIESQILGVPVIGTNVSGIRSVLENSEQDLLVPCTIDGIVEGFERFIDGKIKADNFDYKEYNAKAYSQFENLLK</sequence>
<dbReference type="Pfam" id="PF04464">
    <property type="entry name" value="Glyphos_transf"/>
    <property type="match status" value="1"/>
</dbReference>
<evidence type="ECO:0000256" key="1">
    <source>
        <dbReference type="ARBA" id="ARBA00004202"/>
    </source>
</evidence>
<evidence type="ECO:0000313" key="8">
    <source>
        <dbReference type="EMBL" id="RSU02179.1"/>
    </source>
</evidence>
<dbReference type="GeneID" id="63146245"/>
<dbReference type="Pfam" id="PF00534">
    <property type="entry name" value="Glycos_transf_1"/>
    <property type="match status" value="1"/>
</dbReference>
<keyword evidence="6" id="KW-0472">Membrane</keyword>
<evidence type="ECO:0000313" key="9">
    <source>
        <dbReference type="Proteomes" id="UP000288197"/>
    </source>
</evidence>
<dbReference type="InterPro" id="IPR043148">
    <property type="entry name" value="TagF_C"/>
</dbReference>
<comment type="subcellular location">
    <subcellularLocation>
        <location evidence="1">Cell membrane</location>
        <topology evidence="1">Peripheral membrane protein</topology>
    </subcellularLocation>
</comment>
<dbReference type="Gene3D" id="3.40.50.2000">
    <property type="entry name" value="Glycogen Phosphorylase B"/>
    <property type="match status" value="2"/>
</dbReference>
<organism evidence="8 9">
    <name type="scientific">Vagococcus fluvialis</name>
    <dbReference type="NCBI Taxonomy" id="2738"/>
    <lineage>
        <taxon>Bacteria</taxon>
        <taxon>Bacillati</taxon>
        <taxon>Bacillota</taxon>
        <taxon>Bacilli</taxon>
        <taxon>Lactobacillales</taxon>
        <taxon>Enterococcaceae</taxon>
        <taxon>Vagococcus</taxon>
    </lineage>
</organism>
<keyword evidence="3" id="KW-1003">Cell membrane</keyword>
<dbReference type="RefSeq" id="WP_114289503.1">
    <property type="nucleotide sequence ID" value="NZ_JBEFPH010000006.1"/>
</dbReference>
<dbReference type="GO" id="GO:0016757">
    <property type="term" value="F:glycosyltransferase activity"/>
    <property type="evidence" value="ECO:0007669"/>
    <property type="project" value="InterPro"/>
</dbReference>
<dbReference type="Gene3D" id="3.40.50.12580">
    <property type="match status" value="1"/>
</dbReference>
<evidence type="ECO:0000256" key="2">
    <source>
        <dbReference type="ARBA" id="ARBA00010488"/>
    </source>
</evidence>
<dbReference type="PANTHER" id="PTHR37316:SF3">
    <property type="entry name" value="TEICHOIC ACID GLYCEROL-PHOSPHATE TRANSFERASE"/>
    <property type="match status" value="1"/>
</dbReference>
<protein>
    <recommendedName>
        <fullName evidence="7">Glycosyl transferase family 1 domain-containing protein</fullName>
    </recommendedName>
</protein>
<proteinExistence type="inferred from homology"/>
<dbReference type="InterPro" id="IPR043149">
    <property type="entry name" value="TagF_N"/>
</dbReference>
<gene>
    <name evidence="8" type="ORF">CBF32_06230</name>
</gene>
<dbReference type="GO" id="GO:0047355">
    <property type="term" value="F:CDP-glycerol glycerophosphotransferase activity"/>
    <property type="evidence" value="ECO:0007669"/>
    <property type="project" value="InterPro"/>
</dbReference>
<dbReference type="Proteomes" id="UP000288197">
    <property type="component" value="Unassembled WGS sequence"/>
</dbReference>
<name>A0A369B1J6_9ENTE</name>
<dbReference type="OrthoDB" id="9811865at2"/>
<evidence type="ECO:0000256" key="5">
    <source>
        <dbReference type="ARBA" id="ARBA00022944"/>
    </source>
</evidence>
<dbReference type="Gene3D" id="3.40.50.11820">
    <property type="match status" value="1"/>
</dbReference>
<dbReference type="InterPro" id="IPR001296">
    <property type="entry name" value="Glyco_trans_1"/>
</dbReference>
<accession>A0A369B1J6</accession>